<dbReference type="Proteomes" id="UP000346198">
    <property type="component" value="Unassembled WGS sequence"/>
</dbReference>
<gene>
    <name evidence="2" type="ORF">SCARR_03199</name>
</gene>
<reference evidence="2 3" key="1">
    <citation type="submission" date="2019-04" db="EMBL/GenBank/DDBJ databases">
        <authorList>
            <person name="Van Vliet M D."/>
        </authorList>
    </citation>
    <scope>NUCLEOTIDE SEQUENCE [LARGE SCALE GENOMIC DNA]</scope>
    <source>
        <strain evidence="2 3">F21</strain>
    </source>
</reference>
<name>A0A6C2UMA4_9BACT</name>
<dbReference type="RefSeq" id="WP_136062613.1">
    <property type="nucleotide sequence ID" value="NZ_CAAHFH010000002.1"/>
</dbReference>
<proteinExistence type="predicted"/>
<accession>A0A6C2UMA4</accession>
<evidence type="ECO:0000313" key="2">
    <source>
        <dbReference type="EMBL" id="VGO21129.1"/>
    </source>
</evidence>
<sequence length="184" mass="20296">MSKKNENRSAEEPLKNTQWEKFANLVVDGVPQGDAYMQSGFKSKDKKSAHSGASRLRNTNPEVKDRIMFLQLQKLKGNNGEITPDFLIQRLETILCNTSSPQDFAKALSQYDDMTGILDVFREQREGRDNRPDPSAILEYVCGFAGRSGAEIVKELGGASFIAGRLAEILGVPVTIDGVEADND</sequence>
<protein>
    <recommendedName>
        <fullName evidence="4">Terminase small subunit</fullName>
    </recommendedName>
</protein>
<evidence type="ECO:0000256" key="1">
    <source>
        <dbReference type="SAM" id="MobiDB-lite"/>
    </source>
</evidence>
<organism evidence="2 3">
    <name type="scientific">Pontiella sulfatireligans</name>
    <dbReference type="NCBI Taxonomy" id="2750658"/>
    <lineage>
        <taxon>Bacteria</taxon>
        <taxon>Pseudomonadati</taxon>
        <taxon>Kiritimatiellota</taxon>
        <taxon>Kiritimatiellia</taxon>
        <taxon>Kiritimatiellales</taxon>
        <taxon>Pontiellaceae</taxon>
        <taxon>Pontiella</taxon>
    </lineage>
</organism>
<keyword evidence="3" id="KW-1185">Reference proteome</keyword>
<dbReference type="AlphaFoldDB" id="A0A6C2UMA4"/>
<feature type="region of interest" description="Disordered" evidence="1">
    <location>
        <begin position="37"/>
        <end position="58"/>
    </location>
</feature>
<evidence type="ECO:0008006" key="4">
    <source>
        <dbReference type="Google" id="ProtNLM"/>
    </source>
</evidence>
<dbReference type="EMBL" id="CAAHFH010000002">
    <property type="protein sequence ID" value="VGO21129.1"/>
    <property type="molecule type" value="Genomic_DNA"/>
</dbReference>
<evidence type="ECO:0000313" key="3">
    <source>
        <dbReference type="Proteomes" id="UP000346198"/>
    </source>
</evidence>